<feature type="transmembrane region" description="Helical" evidence="1">
    <location>
        <begin position="163"/>
        <end position="180"/>
    </location>
</feature>
<feature type="transmembrane region" description="Helical" evidence="1">
    <location>
        <begin position="189"/>
        <end position="210"/>
    </location>
</feature>
<comment type="caution">
    <text evidence="2">The sequence shown here is derived from an EMBL/GenBank/DDBJ whole genome shotgun (WGS) entry which is preliminary data.</text>
</comment>
<accession>A0A8T4C9B9</accession>
<evidence type="ECO:0000313" key="2">
    <source>
        <dbReference type="EMBL" id="MBM3281755.1"/>
    </source>
</evidence>
<feature type="transmembrane region" description="Helical" evidence="1">
    <location>
        <begin position="40"/>
        <end position="56"/>
    </location>
</feature>
<reference evidence="2" key="1">
    <citation type="submission" date="2019-03" db="EMBL/GenBank/DDBJ databases">
        <title>Lake Tanganyika Metagenome-Assembled Genomes (MAGs).</title>
        <authorList>
            <person name="Tran P."/>
        </authorList>
    </citation>
    <scope>NUCLEOTIDE SEQUENCE</scope>
    <source>
        <strain evidence="2">M_DeepCast_50m_m2_156</strain>
    </source>
</reference>
<keyword evidence="1" id="KW-0812">Transmembrane</keyword>
<feature type="transmembrane region" description="Helical" evidence="1">
    <location>
        <begin position="287"/>
        <end position="308"/>
    </location>
</feature>
<keyword evidence="1" id="KW-0472">Membrane</keyword>
<feature type="transmembrane region" description="Helical" evidence="1">
    <location>
        <begin position="140"/>
        <end position="157"/>
    </location>
</feature>
<evidence type="ECO:0000256" key="1">
    <source>
        <dbReference type="SAM" id="Phobius"/>
    </source>
</evidence>
<organism evidence="2 3">
    <name type="scientific">Candidatus Iainarchaeum sp</name>
    <dbReference type="NCBI Taxonomy" id="3101447"/>
    <lineage>
        <taxon>Archaea</taxon>
        <taxon>Candidatus Iainarchaeota</taxon>
        <taxon>Candidatus Iainarchaeia</taxon>
        <taxon>Candidatus Iainarchaeales</taxon>
        <taxon>Candidatus Iainarchaeaceae</taxon>
        <taxon>Candidatus Iainarchaeum</taxon>
    </lineage>
</organism>
<protein>
    <submittedName>
        <fullName evidence="2">Uncharacterized protein</fullName>
    </submittedName>
</protein>
<feature type="transmembrane region" description="Helical" evidence="1">
    <location>
        <begin position="103"/>
        <end position="128"/>
    </location>
</feature>
<sequence>MLKDNSTSEPQDGRYIVLYFSLLAIVVKLTGMGIDTAWNLFRFLIIFFLALSAWKLSGEFFSETKKRFTYLIVFLFGGGLGWTTVVLAPIFPLLSRLHSTDLIYYLGYTVFSFMFHPLAMLSLGFILWETIFLTRWLSNENPRHLVFAVGCFLLAFFNHPASGVVGSILAGITFLYALWVRRKSDWVSFVWRNGIILGGGAVLIGLYLWWARGDPVYVYHQAYYLSWERREPFWMYPFAMGLPFVLGLFALARVRFSREPVKVVSIIFFGSALLLSLMLPAGVKYLYLVYPAVVGFSIMGLHTLVEWIAERFPHFHVKSWVWGAIVILVCASVPFVVENRATDIREGEQYFLTRGEDAAIHWLASQGEGIVLSSPPVGQVISWRTHHLPYLAHGFLTMDYDKKQAELRTILDKSVSLNQKQLLLSNARISYVFYGPREKKIGELFLNLPLEEEYSNDDVVIYRVLTE</sequence>
<feature type="transmembrane region" description="Helical" evidence="1">
    <location>
        <begin position="263"/>
        <end position="281"/>
    </location>
</feature>
<feature type="transmembrane region" description="Helical" evidence="1">
    <location>
        <begin position="16"/>
        <end position="34"/>
    </location>
</feature>
<keyword evidence="1" id="KW-1133">Transmembrane helix</keyword>
<feature type="transmembrane region" description="Helical" evidence="1">
    <location>
        <begin position="68"/>
        <end position="91"/>
    </location>
</feature>
<dbReference type="EMBL" id="VGJJ01000001">
    <property type="protein sequence ID" value="MBM3281755.1"/>
    <property type="molecule type" value="Genomic_DNA"/>
</dbReference>
<evidence type="ECO:0000313" key="3">
    <source>
        <dbReference type="Proteomes" id="UP000774699"/>
    </source>
</evidence>
<gene>
    <name evidence="2" type="ORF">FJY86_00215</name>
</gene>
<feature type="transmembrane region" description="Helical" evidence="1">
    <location>
        <begin position="320"/>
        <end position="337"/>
    </location>
</feature>
<feature type="transmembrane region" description="Helical" evidence="1">
    <location>
        <begin position="233"/>
        <end position="251"/>
    </location>
</feature>
<dbReference type="AlphaFoldDB" id="A0A8T4C9B9"/>
<proteinExistence type="predicted"/>
<dbReference type="Proteomes" id="UP000774699">
    <property type="component" value="Unassembled WGS sequence"/>
</dbReference>
<name>A0A8T4C9B9_9ARCH</name>